<accession>A0AAD7VL20</accession>
<sequence>MHIDHKSMGETQAKPHVLWLILLGLVLFFTLFAHKPVLGSEISMAPSLSARQLLSHSSTTQQSTMELHPKQTPKNHHQFEAAAHEVPSGPNPKSNK</sequence>
<evidence type="ECO:0000313" key="2">
    <source>
        <dbReference type="EMBL" id="KAJ7979657.1"/>
    </source>
</evidence>
<dbReference type="GO" id="GO:0010089">
    <property type="term" value="P:xylem development"/>
    <property type="evidence" value="ECO:0007669"/>
    <property type="project" value="InterPro"/>
</dbReference>
<dbReference type="AlphaFoldDB" id="A0AAD7VL20"/>
<evidence type="ECO:0000256" key="1">
    <source>
        <dbReference type="SAM" id="MobiDB-lite"/>
    </source>
</evidence>
<organism evidence="2 3">
    <name type="scientific">Quillaja saponaria</name>
    <name type="common">Soap bark tree</name>
    <dbReference type="NCBI Taxonomy" id="32244"/>
    <lineage>
        <taxon>Eukaryota</taxon>
        <taxon>Viridiplantae</taxon>
        <taxon>Streptophyta</taxon>
        <taxon>Embryophyta</taxon>
        <taxon>Tracheophyta</taxon>
        <taxon>Spermatophyta</taxon>
        <taxon>Magnoliopsida</taxon>
        <taxon>eudicotyledons</taxon>
        <taxon>Gunneridae</taxon>
        <taxon>Pentapetalae</taxon>
        <taxon>rosids</taxon>
        <taxon>fabids</taxon>
        <taxon>Fabales</taxon>
        <taxon>Quillajaceae</taxon>
        <taxon>Quillaja</taxon>
    </lineage>
</organism>
<keyword evidence="3" id="KW-1185">Reference proteome</keyword>
<dbReference type="InterPro" id="IPR037495">
    <property type="entry name" value="CLE41/42/44"/>
</dbReference>
<dbReference type="GO" id="GO:0033612">
    <property type="term" value="F:receptor serine/threonine kinase binding"/>
    <property type="evidence" value="ECO:0007669"/>
    <property type="project" value="InterPro"/>
</dbReference>
<dbReference type="Proteomes" id="UP001163823">
    <property type="component" value="Chromosome 2"/>
</dbReference>
<dbReference type="EMBL" id="JARAOO010000002">
    <property type="protein sequence ID" value="KAJ7979657.1"/>
    <property type="molecule type" value="Genomic_DNA"/>
</dbReference>
<dbReference type="PANTHER" id="PTHR35301:SF2">
    <property type="match status" value="1"/>
</dbReference>
<comment type="caution">
    <text evidence="2">The sequence shown here is derived from an EMBL/GenBank/DDBJ whole genome shotgun (WGS) entry which is preliminary data.</text>
</comment>
<protein>
    <submittedName>
        <fullName evidence="2">CLAVATA3/ESR (CLE)-related protein 41-like</fullName>
    </submittedName>
</protein>
<dbReference type="PANTHER" id="PTHR35301">
    <property type="entry name" value="CLAVATA3/ESR (CLE)-RELATED PROTEIN 41-RELATED"/>
    <property type="match status" value="1"/>
</dbReference>
<feature type="region of interest" description="Disordered" evidence="1">
    <location>
        <begin position="53"/>
        <end position="96"/>
    </location>
</feature>
<evidence type="ECO:0000313" key="3">
    <source>
        <dbReference type="Proteomes" id="UP001163823"/>
    </source>
</evidence>
<dbReference type="KEGG" id="qsa:O6P43_003033"/>
<feature type="compositionally biased region" description="Low complexity" evidence="1">
    <location>
        <begin position="53"/>
        <end position="64"/>
    </location>
</feature>
<name>A0AAD7VL20_QUISA</name>
<dbReference type="GO" id="GO:0048046">
    <property type="term" value="C:apoplast"/>
    <property type="evidence" value="ECO:0007669"/>
    <property type="project" value="TreeGrafter"/>
</dbReference>
<proteinExistence type="predicted"/>
<gene>
    <name evidence="2" type="ORF">O6P43_003033</name>
</gene>
<reference evidence="2" key="1">
    <citation type="journal article" date="2023" name="Science">
        <title>Elucidation of the pathway for biosynthesis of saponin adjuvants from the soapbark tree.</title>
        <authorList>
            <person name="Reed J."/>
            <person name="Orme A."/>
            <person name="El-Demerdash A."/>
            <person name="Owen C."/>
            <person name="Martin L.B.B."/>
            <person name="Misra R.C."/>
            <person name="Kikuchi S."/>
            <person name="Rejzek M."/>
            <person name="Martin A.C."/>
            <person name="Harkess A."/>
            <person name="Leebens-Mack J."/>
            <person name="Louveau T."/>
            <person name="Stephenson M.J."/>
            <person name="Osbourn A."/>
        </authorList>
    </citation>
    <scope>NUCLEOTIDE SEQUENCE</scope>
    <source>
        <strain evidence="2">S10</strain>
    </source>
</reference>